<dbReference type="InterPro" id="IPR019034">
    <property type="entry name" value="UPF0390"/>
</dbReference>
<dbReference type="Pfam" id="PF09495">
    <property type="entry name" value="DUF2462"/>
    <property type="match status" value="1"/>
</dbReference>
<dbReference type="Proteomes" id="UP000249464">
    <property type="component" value="Unassembled WGS sequence"/>
</dbReference>
<dbReference type="AlphaFoldDB" id="A0A2X0PFD3"/>
<name>A0A2X0PFD3_9BASI</name>
<sequence length="172" mass="19072">MAQGFKTKAPAKPKTKTTQKKLQNKDPKKGARTIPPKKQSLVAQAIVHRKNTSSHHTSLEKTIATQAISHGKLTINGGRAESAQEIMRGSSMLARLETMGRREWLYERRDCDMGVCVHYASCKVFLARWWPSGHINSDSESEIPDAGCGDAGRHGQCKPQGRSESRHHELST</sequence>
<evidence type="ECO:0000313" key="2">
    <source>
        <dbReference type="EMBL" id="SGY81059.1"/>
    </source>
</evidence>
<proteinExistence type="predicted"/>
<accession>A0A2X0PFD3</accession>
<dbReference type="EMBL" id="FQNC01000049">
    <property type="protein sequence ID" value="SGY81059.1"/>
    <property type="molecule type" value="Genomic_DNA"/>
</dbReference>
<feature type="compositionally biased region" description="Basic residues" evidence="1">
    <location>
        <begin position="9"/>
        <end position="19"/>
    </location>
</feature>
<feature type="compositionally biased region" description="Basic and acidic residues" evidence="1">
    <location>
        <begin position="161"/>
        <end position="172"/>
    </location>
</feature>
<gene>
    <name evidence="2" type="primary">BQ5605_C009g05449</name>
    <name evidence="2" type="ORF">BQ5605_C009G05449</name>
</gene>
<keyword evidence="3" id="KW-1185">Reference proteome</keyword>
<evidence type="ECO:0000256" key="1">
    <source>
        <dbReference type="SAM" id="MobiDB-lite"/>
    </source>
</evidence>
<feature type="region of interest" description="Disordered" evidence="1">
    <location>
        <begin position="140"/>
        <end position="172"/>
    </location>
</feature>
<evidence type="ECO:0000313" key="3">
    <source>
        <dbReference type="Proteomes" id="UP000249464"/>
    </source>
</evidence>
<reference evidence="2 3" key="1">
    <citation type="submission" date="2016-11" db="EMBL/GenBank/DDBJ databases">
        <authorList>
            <person name="Jaros S."/>
            <person name="Januszkiewicz K."/>
            <person name="Wedrychowicz H."/>
        </authorList>
    </citation>
    <scope>NUCLEOTIDE SEQUENCE [LARGE SCALE GENOMIC DNA]</scope>
</reference>
<organism evidence="2 3">
    <name type="scientific">Microbotryum silenes-dioicae</name>
    <dbReference type="NCBI Taxonomy" id="796604"/>
    <lineage>
        <taxon>Eukaryota</taxon>
        <taxon>Fungi</taxon>
        <taxon>Dikarya</taxon>
        <taxon>Basidiomycota</taxon>
        <taxon>Pucciniomycotina</taxon>
        <taxon>Microbotryomycetes</taxon>
        <taxon>Microbotryales</taxon>
        <taxon>Microbotryaceae</taxon>
        <taxon>Microbotryum</taxon>
    </lineage>
</organism>
<protein>
    <submittedName>
        <fullName evidence="2">BQ5605_C009g05449 protein</fullName>
    </submittedName>
</protein>
<feature type="region of interest" description="Disordered" evidence="1">
    <location>
        <begin position="1"/>
        <end position="38"/>
    </location>
</feature>